<dbReference type="GO" id="GO:0008270">
    <property type="term" value="F:zinc ion binding"/>
    <property type="evidence" value="ECO:0007669"/>
    <property type="project" value="InterPro"/>
</dbReference>
<dbReference type="Gene3D" id="3.40.50.720">
    <property type="entry name" value="NAD(P)-binding Rossmann-like Domain"/>
    <property type="match status" value="1"/>
</dbReference>
<evidence type="ECO:0000256" key="2">
    <source>
        <dbReference type="ARBA" id="ARBA00022723"/>
    </source>
</evidence>
<dbReference type="FunFam" id="3.40.50.720:FF:000022">
    <property type="entry name" value="Cinnamyl alcohol dehydrogenase"/>
    <property type="match status" value="1"/>
</dbReference>
<dbReference type="RefSeq" id="WP_073433526.1">
    <property type="nucleotide sequence ID" value="NZ_BJXU01000006.1"/>
</dbReference>
<dbReference type="GO" id="GO:0008106">
    <property type="term" value="F:alcohol dehydrogenase (NADP+) activity"/>
    <property type="evidence" value="ECO:0007669"/>
    <property type="project" value="UniProtKB-ARBA"/>
</dbReference>
<evidence type="ECO:0000259" key="6">
    <source>
        <dbReference type="SMART" id="SM00829"/>
    </source>
</evidence>
<dbReference type="InterPro" id="IPR002328">
    <property type="entry name" value="ADH_Zn_CS"/>
</dbReference>
<dbReference type="InterPro" id="IPR013149">
    <property type="entry name" value="ADH-like_C"/>
</dbReference>
<evidence type="ECO:0000313" key="8">
    <source>
        <dbReference type="Proteomes" id="UP000184123"/>
    </source>
</evidence>
<keyword evidence="2 5" id="KW-0479">Metal-binding</keyword>
<reference evidence="7 8" key="1">
    <citation type="submission" date="2016-11" db="EMBL/GenBank/DDBJ databases">
        <authorList>
            <person name="Jaros S."/>
            <person name="Januszkiewicz K."/>
            <person name="Wedrychowicz H."/>
        </authorList>
    </citation>
    <scope>NUCLEOTIDE SEQUENCE [LARGE SCALE GENOMIC DNA]</scope>
    <source>
        <strain evidence="7 8">DSM 4740</strain>
    </source>
</reference>
<evidence type="ECO:0000313" key="7">
    <source>
        <dbReference type="EMBL" id="SHL45711.1"/>
    </source>
</evidence>
<dbReference type="SMART" id="SM00829">
    <property type="entry name" value="PKS_ER"/>
    <property type="match status" value="1"/>
</dbReference>
<sequence>MTQATGTSTRGYAAHSSTTPLELWNFERRAPRPDDVSIDILYCGVCHSDLHFARDDWGMASYPVVPGHEIVGRVTAVGNNVTQYKPGDLVGVGCMVDSCRHCQACNDGLEQFCQEGFTMTYGSPDRHSGTLTQGGYSDKVVVSERFVVRMPDGIDLKSAAPLLCAGITTWSPLKHYGVQAGHKVGVIGMGGLGHIGVKLARALGAEVTLFTRSESKVAEAKRQGADHVVVSTDEAQMEAVTEQFDFMLDTVPVQHDINPYLKALKYDGTHILVGLLDPIEPAIEGFNLVFKRRVLAGSLIGGMPETQEVLDFCAEHDISCDVELINIDQINDAWQRMEKGDVKYRFVIDMASLKDNS</sequence>
<organism evidence="7 8">
    <name type="scientific">Halomonas cupida</name>
    <dbReference type="NCBI Taxonomy" id="44933"/>
    <lineage>
        <taxon>Bacteria</taxon>
        <taxon>Pseudomonadati</taxon>
        <taxon>Pseudomonadota</taxon>
        <taxon>Gammaproteobacteria</taxon>
        <taxon>Oceanospirillales</taxon>
        <taxon>Halomonadaceae</taxon>
        <taxon>Halomonas</taxon>
    </lineage>
</organism>
<keyword evidence="3 5" id="KW-0862">Zinc</keyword>
<dbReference type="EMBL" id="FRCA01000001">
    <property type="protein sequence ID" value="SHL45711.1"/>
    <property type="molecule type" value="Genomic_DNA"/>
</dbReference>
<dbReference type="Pfam" id="PF08240">
    <property type="entry name" value="ADH_N"/>
    <property type="match status" value="1"/>
</dbReference>
<dbReference type="InterPro" id="IPR020843">
    <property type="entry name" value="ER"/>
</dbReference>
<feature type="domain" description="Enoyl reductase (ER)" evidence="6">
    <location>
        <begin position="16"/>
        <end position="348"/>
    </location>
</feature>
<evidence type="ECO:0000256" key="3">
    <source>
        <dbReference type="ARBA" id="ARBA00022833"/>
    </source>
</evidence>
<dbReference type="STRING" id="44933.SAMN05660971_00628"/>
<proteinExistence type="inferred from homology"/>
<dbReference type="Gene3D" id="3.90.180.10">
    <property type="entry name" value="Medium-chain alcohol dehydrogenases, catalytic domain"/>
    <property type="match status" value="1"/>
</dbReference>
<dbReference type="InterPro" id="IPR011032">
    <property type="entry name" value="GroES-like_sf"/>
</dbReference>
<dbReference type="PANTHER" id="PTHR42683">
    <property type="entry name" value="ALDEHYDE REDUCTASE"/>
    <property type="match status" value="1"/>
</dbReference>
<dbReference type="Proteomes" id="UP000184123">
    <property type="component" value="Unassembled WGS sequence"/>
</dbReference>
<dbReference type="Pfam" id="PF00107">
    <property type="entry name" value="ADH_zinc_N"/>
    <property type="match status" value="1"/>
</dbReference>
<dbReference type="CDD" id="cd05283">
    <property type="entry name" value="CAD1"/>
    <property type="match status" value="1"/>
</dbReference>
<evidence type="ECO:0000256" key="1">
    <source>
        <dbReference type="ARBA" id="ARBA00001947"/>
    </source>
</evidence>
<evidence type="ECO:0000256" key="5">
    <source>
        <dbReference type="RuleBase" id="RU361277"/>
    </source>
</evidence>
<dbReference type="InterPro" id="IPR036291">
    <property type="entry name" value="NAD(P)-bd_dom_sf"/>
</dbReference>
<dbReference type="InterPro" id="IPR047109">
    <property type="entry name" value="CAD-like"/>
</dbReference>
<evidence type="ECO:0000256" key="4">
    <source>
        <dbReference type="ARBA" id="ARBA00023002"/>
    </source>
</evidence>
<accession>A0A1M7ASR8</accession>
<dbReference type="PROSITE" id="PS00059">
    <property type="entry name" value="ADH_ZINC"/>
    <property type="match status" value="1"/>
</dbReference>
<dbReference type="AlphaFoldDB" id="A0A1M7ASR8"/>
<dbReference type="InterPro" id="IPR013154">
    <property type="entry name" value="ADH-like_N"/>
</dbReference>
<name>A0A1M7ASR8_9GAMM</name>
<dbReference type="OrthoDB" id="9771084at2"/>
<dbReference type="SUPFAM" id="SSF50129">
    <property type="entry name" value="GroES-like"/>
    <property type="match status" value="1"/>
</dbReference>
<comment type="similarity">
    <text evidence="5">Belongs to the zinc-containing alcohol dehydrogenase family.</text>
</comment>
<keyword evidence="4" id="KW-0560">Oxidoreductase</keyword>
<comment type="cofactor">
    <cofactor evidence="1 5">
        <name>Zn(2+)</name>
        <dbReference type="ChEBI" id="CHEBI:29105"/>
    </cofactor>
</comment>
<protein>
    <submittedName>
        <fullName evidence="7">Uncharacterized zinc-type alcohol dehydrogenase-like protein</fullName>
    </submittedName>
</protein>
<dbReference type="SUPFAM" id="SSF51735">
    <property type="entry name" value="NAD(P)-binding Rossmann-fold domains"/>
    <property type="match status" value="1"/>
</dbReference>
<gene>
    <name evidence="7" type="ORF">SAMN05660971_00628</name>
</gene>